<gene>
    <name evidence="2" type="ORF">EAH76_03040</name>
</gene>
<dbReference type="GO" id="GO:0006352">
    <property type="term" value="P:DNA-templated transcription initiation"/>
    <property type="evidence" value="ECO:0007669"/>
    <property type="project" value="InterPro"/>
</dbReference>
<protein>
    <recommendedName>
        <fullName evidence="1">RNA polymerase sigma factor 70 region 4 type 2 domain-containing protein</fullName>
    </recommendedName>
</protein>
<feature type="domain" description="RNA polymerase sigma factor 70 region 4 type 2" evidence="1">
    <location>
        <begin position="9"/>
        <end position="60"/>
    </location>
</feature>
<dbReference type="OrthoDB" id="9797134at2"/>
<dbReference type="EMBL" id="RCZC01000001">
    <property type="protein sequence ID" value="TPG56524.1"/>
    <property type="molecule type" value="Genomic_DNA"/>
</dbReference>
<dbReference type="Proteomes" id="UP000319931">
    <property type="component" value="Unassembled WGS sequence"/>
</dbReference>
<dbReference type="AlphaFoldDB" id="A0A502G450"/>
<dbReference type="InterPro" id="IPR013324">
    <property type="entry name" value="RNA_pol_sigma_r3/r4-like"/>
</dbReference>
<dbReference type="Gene3D" id="1.10.10.10">
    <property type="entry name" value="Winged helix-like DNA-binding domain superfamily/Winged helix DNA-binding domain"/>
    <property type="match status" value="1"/>
</dbReference>
<organism evidence="2 3">
    <name type="scientific">Sphingomonas glacialis</name>
    <dbReference type="NCBI Taxonomy" id="658225"/>
    <lineage>
        <taxon>Bacteria</taxon>
        <taxon>Pseudomonadati</taxon>
        <taxon>Pseudomonadota</taxon>
        <taxon>Alphaproteobacteria</taxon>
        <taxon>Sphingomonadales</taxon>
        <taxon>Sphingomonadaceae</taxon>
        <taxon>Sphingomonas</taxon>
    </lineage>
</organism>
<dbReference type="RefSeq" id="WP_140847918.1">
    <property type="nucleotide sequence ID" value="NZ_RCZC01000001.1"/>
</dbReference>
<reference evidence="2 3" key="1">
    <citation type="journal article" date="2019" name="Environ. Microbiol.">
        <title>Species interactions and distinct microbial communities in high Arctic permafrost affected cryosols are associated with the CH4 and CO2 gas fluxes.</title>
        <authorList>
            <person name="Altshuler I."/>
            <person name="Hamel J."/>
            <person name="Turney S."/>
            <person name="Magnuson E."/>
            <person name="Levesque R."/>
            <person name="Greer C."/>
            <person name="Whyte L.G."/>
        </authorList>
    </citation>
    <scope>NUCLEOTIDE SEQUENCE [LARGE SCALE GENOMIC DNA]</scope>
    <source>
        <strain evidence="2 3">E6.1</strain>
    </source>
</reference>
<dbReference type="Pfam" id="PF08281">
    <property type="entry name" value="Sigma70_r4_2"/>
    <property type="match status" value="1"/>
</dbReference>
<name>A0A502G450_9SPHN</name>
<dbReference type="GO" id="GO:0003677">
    <property type="term" value="F:DNA binding"/>
    <property type="evidence" value="ECO:0007669"/>
    <property type="project" value="InterPro"/>
</dbReference>
<sequence>MSHDQVSLKAMRRAVAALPERERSVFWLCAVDGLDYRAIAERLGISLAEVERLLAAALLAIDRHLGGAACVPDPVSSGAKPFASRLHRLARWLGFG</sequence>
<dbReference type="GO" id="GO:0016987">
    <property type="term" value="F:sigma factor activity"/>
    <property type="evidence" value="ECO:0007669"/>
    <property type="project" value="InterPro"/>
</dbReference>
<keyword evidence="3" id="KW-1185">Reference proteome</keyword>
<proteinExistence type="predicted"/>
<accession>A0A502G450</accession>
<dbReference type="InterPro" id="IPR013249">
    <property type="entry name" value="RNA_pol_sigma70_r4_t2"/>
</dbReference>
<evidence type="ECO:0000259" key="1">
    <source>
        <dbReference type="Pfam" id="PF08281"/>
    </source>
</evidence>
<evidence type="ECO:0000313" key="2">
    <source>
        <dbReference type="EMBL" id="TPG56524.1"/>
    </source>
</evidence>
<evidence type="ECO:0000313" key="3">
    <source>
        <dbReference type="Proteomes" id="UP000319931"/>
    </source>
</evidence>
<comment type="caution">
    <text evidence="2">The sequence shown here is derived from an EMBL/GenBank/DDBJ whole genome shotgun (WGS) entry which is preliminary data.</text>
</comment>
<dbReference type="InterPro" id="IPR036388">
    <property type="entry name" value="WH-like_DNA-bd_sf"/>
</dbReference>
<dbReference type="SUPFAM" id="SSF88659">
    <property type="entry name" value="Sigma3 and sigma4 domains of RNA polymerase sigma factors"/>
    <property type="match status" value="1"/>
</dbReference>